<evidence type="ECO:0000313" key="2">
    <source>
        <dbReference type="Proteomes" id="UP000247284"/>
    </source>
</evidence>
<dbReference type="RefSeq" id="YP_009802086.1">
    <property type="nucleotide sequence ID" value="NC_047977.1"/>
</dbReference>
<organism evidence="1 2">
    <name type="scientific">Microbacterium phage Hendrix</name>
    <dbReference type="NCBI Taxonomy" id="2182341"/>
    <lineage>
        <taxon>Viruses</taxon>
        <taxon>Duplodnaviria</taxon>
        <taxon>Heunggongvirae</taxon>
        <taxon>Uroviricota</taxon>
        <taxon>Caudoviricetes</taxon>
        <taxon>Rogerhendrixvirus</taxon>
        <taxon>Rogerhendrixvirus hendrix</taxon>
    </lineage>
</organism>
<name>A0A2U8UUH0_9CAUD</name>
<keyword evidence="2" id="KW-1185">Reference proteome</keyword>
<evidence type="ECO:0000313" key="1">
    <source>
        <dbReference type="EMBL" id="AWN07818.1"/>
    </source>
</evidence>
<dbReference type="EMBL" id="MH183162">
    <property type="protein sequence ID" value="AWN07818.1"/>
    <property type="molecule type" value="Genomic_DNA"/>
</dbReference>
<sequence length="139" mass="15971">MARTKSKKKELSEAEIEANSTAMIELRRHRDEQIRLIHGNPRELYVADRKFAVVREGARFEGIVEHGKYWSGYSRPLELGEVIVCEGWKPGMDTDQEGVNWTGARMPEGTLLWCQVWPINGLFTPWPLPGYLKALPDDF</sequence>
<accession>A0A2U8UUH0</accession>
<reference evidence="1 2" key="1">
    <citation type="submission" date="2018-04" db="EMBL/GenBank/DDBJ databases">
        <authorList>
            <person name="Stanton A.-C.J."/>
            <person name="Garlena R.A."/>
            <person name="Russell D.A."/>
            <person name="Pope W.H."/>
            <person name="Jacobs-Sera D."/>
            <person name="Hatfull G.F."/>
        </authorList>
    </citation>
    <scope>NUCLEOTIDE SEQUENCE [LARGE SCALE GENOMIC DNA]</scope>
</reference>
<dbReference type="GeneID" id="54992614"/>
<protein>
    <submittedName>
        <fullName evidence="1">Uncharacterized protein</fullName>
    </submittedName>
</protein>
<dbReference type="KEGG" id="vg:54992614"/>
<dbReference type="Proteomes" id="UP000247284">
    <property type="component" value="Segment"/>
</dbReference>
<proteinExistence type="predicted"/>
<gene>
    <name evidence="1" type="primary">147</name>
    <name evidence="1" type="ORF">PBI_HENDRIX_147</name>
</gene>